<accession>A0AB35RQU4</accession>
<proteinExistence type="inferred from homology"/>
<feature type="transmembrane region" description="Helical" evidence="11">
    <location>
        <begin position="69"/>
        <end position="89"/>
    </location>
</feature>
<keyword evidence="6" id="KW-0732">Signal</keyword>
<name>A0AB35RQU4_9ENTR</name>
<dbReference type="AlphaFoldDB" id="A0AB35RQU4"/>
<keyword evidence="5 11" id="KW-0812">Transmembrane</keyword>
<evidence type="ECO:0000256" key="2">
    <source>
        <dbReference type="ARBA" id="ARBA00008208"/>
    </source>
</evidence>
<evidence type="ECO:0000256" key="8">
    <source>
        <dbReference type="ARBA" id="ARBA00023136"/>
    </source>
</evidence>
<evidence type="ECO:0000256" key="11">
    <source>
        <dbReference type="SAM" id="Phobius"/>
    </source>
</evidence>
<dbReference type="GO" id="GO:0016020">
    <property type="term" value="C:membrane"/>
    <property type="evidence" value="ECO:0007669"/>
    <property type="project" value="UniProtKB-SubCell"/>
</dbReference>
<evidence type="ECO:0000256" key="9">
    <source>
        <dbReference type="ARBA" id="ARBA00023139"/>
    </source>
</evidence>
<evidence type="ECO:0000256" key="7">
    <source>
        <dbReference type="ARBA" id="ARBA00022989"/>
    </source>
</evidence>
<protein>
    <recommendedName>
        <fullName evidence="3">Uncharacterized protein YtcA</fullName>
    </recommendedName>
</protein>
<keyword evidence="10 12" id="KW-0449">Lipoprotein</keyword>
<evidence type="ECO:0000256" key="3">
    <source>
        <dbReference type="ARBA" id="ARBA00021237"/>
    </source>
</evidence>
<feature type="transmembrane region" description="Helical" evidence="11">
    <location>
        <begin position="37"/>
        <end position="57"/>
    </location>
</feature>
<dbReference type="PROSITE" id="PS51257">
    <property type="entry name" value="PROKAR_LIPOPROTEIN"/>
    <property type="match status" value="1"/>
</dbReference>
<keyword evidence="7 11" id="KW-1133">Transmembrane helix</keyword>
<comment type="subcellular location">
    <subcellularLocation>
        <location evidence="1">Membrane</location>
        <topology evidence="1">Multi-pass membrane protein</topology>
    </subcellularLocation>
</comment>
<evidence type="ECO:0000313" key="13">
    <source>
        <dbReference type="Proteomes" id="UP001286589"/>
    </source>
</evidence>
<evidence type="ECO:0000256" key="1">
    <source>
        <dbReference type="ARBA" id="ARBA00004141"/>
    </source>
</evidence>
<reference evidence="12 13" key="1">
    <citation type="submission" date="2023-10" db="EMBL/GenBank/DDBJ databases">
        <title>Phytobacter spp. The emergence of a new genus of hospital-origin enterobacteria encoding carbapenemases in Argentina.</title>
        <authorList>
            <person name="Vay C."/>
            <person name="Almuzara M."/>
            <person name="Traglia G.M."/>
            <person name="Campos J."/>
        </authorList>
    </citation>
    <scope>NUCLEOTIDE SEQUENCE [LARGE SCALE GENOMIC DNA]</scope>
    <source>
        <strain evidence="12 13">CVMA36</strain>
    </source>
</reference>
<evidence type="ECO:0000256" key="4">
    <source>
        <dbReference type="ARBA" id="ARBA00022475"/>
    </source>
</evidence>
<evidence type="ECO:0000256" key="6">
    <source>
        <dbReference type="ARBA" id="ARBA00022729"/>
    </source>
</evidence>
<organism evidence="12 13">
    <name type="scientific">Phytobacter ursingii</name>
    <dbReference type="NCBI Taxonomy" id="1972431"/>
    <lineage>
        <taxon>Bacteria</taxon>
        <taxon>Pseudomonadati</taxon>
        <taxon>Pseudomonadota</taxon>
        <taxon>Gammaproteobacteria</taxon>
        <taxon>Enterobacterales</taxon>
        <taxon>Enterobacteriaceae</taxon>
        <taxon>Phytobacter</taxon>
    </lineage>
</organism>
<evidence type="ECO:0000256" key="10">
    <source>
        <dbReference type="ARBA" id="ARBA00023288"/>
    </source>
</evidence>
<keyword evidence="4" id="KW-1003">Cell membrane</keyword>
<dbReference type="EMBL" id="JAWJAC010000006">
    <property type="protein sequence ID" value="MDV2863306.1"/>
    <property type="molecule type" value="Genomic_DNA"/>
</dbReference>
<dbReference type="RefSeq" id="WP_142518279.1">
    <property type="nucleotide sequence ID" value="NZ_JAWJAC010000006.1"/>
</dbReference>
<sequence length="93" mass="10385">MNRIIKLACPTLLFSLFTLSGCSLSPAIPVLGAAFPGWFFCLSGAALLLIPCHILIVRKGWQSRFSPLVFSYLALMFLFATILWFLFFVNPIL</sequence>
<dbReference type="InterPro" id="IPR031381">
    <property type="entry name" value="YtcA"/>
</dbReference>
<dbReference type="Proteomes" id="UP001286589">
    <property type="component" value="Unassembled WGS sequence"/>
</dbReference>
<gene>
    <name evidence="12" type="ORF">R0H02_12615</name>
</gene>
<comment type="similarity">
    <text evidence="2">Belongs to the YtcA family.</text>
</comment>
<keyword evidence="8 11" id="KW-0472">Membrane</keyword>
<keyword evidence="13" id="KW-1185">Reference proteome</keyword>
<evidence type="ECO:0000313" key="12">
    <source>
        <dbReference type="EMBL" id="MDV2863306.1"/>
    </source>
</evidence>
<comment type="caution">
    <text evidence="12">The sequence shown here is derived from an EMBL/GenBank/DDBJ whole genome shotgun (WGS) entry which is preliminary data.</text>
</comment>
<dbReference type="Pfam" id="PF17090">
    <property type="entry name" value="Ytca"/>
    <property type="match status" value="1"/>
</dbReference>
<evidence type="ECO:0000256" key="5">
    <source>
        <dbReference type="ARBA" id="ARBA00022692"/>
    </source>
</evidence>
<keyword evidence="9" id="KW-0564">Palmitate</keyword>